<reference evidence="2" key="1">
    <citation type="journal article" date="2022" name="IScience">
        <title>Evolution of zygomycete secretomes and the origins of terrestrial fungal ecologies.</title>
        <authorList>
            <person name="Chang Y."/>
            <person name="Wang Y."/>
            <person name="Mondo S."/>
            <person name="Ahrendt S."/>
            <person name="Andreopoulos W."/>
            <person name="Barry K."/>
            <person name="Beard J."/>
            <person name="Benny G.L."/>
            <person name="Blankenship S."/>
            <person name="Bonito G."/>
            <person name="Cuomo C."/>
            <person name="Desiro A."/>
            <person name="Gervers K.A."/>
            <person name="Hundley H."/>
            <person name="Kuo A."/>
            <person name="LaButti K."/>
            <person name="Lang B.F."/>
            <person name="Lipzen A."/>
            <person name="O'Donnell K."/>
            <person name="Pangilinan J."/>
            <person name="Reynolds N."/>
            <person name="Sandor L."/>
            <person name="Smith M.E."/>
            <person name="Tsang A."/>
            <person name="Grigoriev I.V."/>
            <person name="Stajich J.E."/>
            <person name="Spatafora J.W."/>
        </authorList>
    </citation>
    <scope>NUCLEOTIDE SEQUENCE</scope>
    <source>
        <strain evidence="2">RSA 2281</strain>
    </source>
</reference>
<evidence type="ECO:0000256" key="1">
    <source>
        <dbReference type="SAM" id="MobiDB-lite"/>
    </source>
</evidence>
<evidence type="ECO:0000313" key="2">
    <source>
        <dbReference type="EMBL" id="KAI9243408.1"/>
    </source>
</evidence>
<dbReference type="AlphaFoldDB" id="A0AAD5JKC6"/>
<name>A0AAD5JKC6_9FUNG</name>
<comment type="caution">
    <text evidence="2">The sequence shown here is derived from an EMBL/GenBank/DDBJ whole genome shotgun (WGS) entry which is preliminary data.</text>
</comment>
<feature type="compositionally biased region" description="Polar residues" evidence="1">
    <location>
        <begin position="156"/>
        <end position="167"/>
    </location>
</feature>
<proteinExistence type="predicted"/>
<accession>A0AAD5JKC6</accession>
<dbReference type="EMBL" id="JAIXMP010000073">
    <property type="protein sequence ID" value="KAI9243408.1"/>
    <property type="molecule type" value="Genomic_DNA"/>
</dbReference>
<evidence type="ECO:0000313" key="3">
    <source>
        <dbReference type="Proteomes" id="UP001209540"/>
    </source>
</evidence>
<organism evidence="2 3">
    <name type="scientific">Phascolomyces articulosus</name>
    <dbReference type="NCBI Taxonomy" id="60185"/>
    <lineage>
        <taxon>Eukaryota</taxon>
        <taxon>Fungi</taxon>
        <taxon>Fungi incertae sedis</taxon>
        <taxon>Mucoromycota</taxon>
        <taxon>Mucoromycotina</taxon>
        <taxon>Mucoromycetes</taxon>
        <taxon>Mucorales</taxon>
        <taxon>Lichtheimiaceae</taxon>
        <taxon>Phascolomyces</taxon>
    </lineage>
</organism>
<keyword evidence="3" id="KW-1185">Reference proteome</keyword>
<reference evidence="2" key="2">
    <citation type="submission" date="2023-02" db="EMBL/GenBank/DDBJ databases">
        <authorList>
            <consortium name="DOE Joint Genome Institute"/>
            <person name="Mondo S.J."/>
            <person name="Chang Y."/>
            <person name="Wang Y."/>
            <person name="Ahrendt S."/>
            <person name="Andreopoulos W."/>
            <person name="Barry K."/>
            <person name="Beard J."/>
            <person name="Benny G.L."/>
            <person name="Blankenship S."/>
            <person name="Bonito G."/>
            <person name="Cuomo C."/>
            <person name="Desiro A."/>
            <person name="Gervers K.A."/>
            <person name="Hundley H."/>
            <person name="Kuo A."/>
            <person name="LaButti K."/>
            <person name="Lang B.F."/>
            <person name="Lipzen A."/>
            <person name="O'Donnell K."/>
            <person name="Pangilinan J."/>
            <person name="Reynolds N."/>
            <person name="Sandor L."/>
            <person name="Smith M.W."/>
            <person name="Tsang A."/>
            <person name="Grigoriev I.V."/>
            <person name="Stajich J.E."/>
            <person name="Spatafora J.W."/>
        </authorList>
    </citation>
    <scope>NUCLEOTIDE SEQUENCE</scope>
    <source>
        <strain evidence="2">RSA 2281</strain>
    </source>
</reference>
<gene>
    <name evidence="2" type="ORF">BDA99DRAFT_577519</name>
</gene>
<protein>
    <recommendedName>
        <fullName evidence="4">Retrotransposon gag domain-containing protein</fullName>
    </recommendedName>
</protein>
<dbReference type="Proteomes" id="UP001209540">
    <property type="component" value="Unassembled WGS sequence"/>
</dbReference>
<evidence type="ECO:0008006" key="4">
    <source>
        <dbReference type="Google" id="ProtNLM"/>
    </source>
</evidence>
<sequence length="367" mass="42115">MPKLQIQSSKVRYPNETVYESLNAFISAFEMKLDIHCMLDTTLCNKKLTWKEACKKIREEFGNPFHMYKEQEELFKAQPLHGESIHDYTQRWLALAEEAEWENGSKLAFCFITSLPQSIYTKIYPVLKQVYGTNFPNDVTKVSQLVVSTIGENIDSNIQDNTSSSQNNKKRHLPDDEPPHQKSKRKYGSCPIHPRGHHSASECSILQKQKDIVSQQLKQAKPKNTLCKFCNKVPYEPGHKCQEFYDFKKNKNNTYHNRSVHVSHDKNKYKTERNQNLLDEILLPSKMDGMDITEVKNISVSLAAKNTSANLLGLIENVKIFYNAGETLVTIGLDLMSKLGISIIGLTTSWQKTTEKKEEKVDDTVQH</sequence>
<feature type="region of interest" description="Disordered" evidence="1">
    <location>
        <begin position="156"/>
        <end position="196"/>
    </location>
</feature>